<proteinExistence type="predicted"/>
<dbReference type="AlphaFoldDB" id="A0A974HRK5"/>
<keyword evidence="1" id="KW-0472">Membrane</keyword>
<evidence type="ECO:0000313" key="2">
    <source>
        <dbReference type="EMBL" id="OCT87649.1"/>
    </source>
</evidence>
<dbReference type="Proteomes" id="UP000694892">
    <property type="component" value="Chromosome 3S"/>
</dbReference>
<protein>
    <submittedName>
        <fullName evidence="2">Uncharacterized protein</fullName>
    </submittedName>
</protein>
<sequence>MNSKYNKPTMTFDEMVIEWAPWHAIVSLAKSMLVKEHVKETFLNYVYSSNSVFVIVLFITSMLFLNKNLK</sequence>
<feature type="transmembrane region" description="Helical" evidence="1">
    <location>
        <begin position="45"/>
        <end position="65"/>
    </location>
</feature>
<gene>
    <name evidence="2" type="ORF">XELAEV_18021346mg</name>
</gene>
<name>A0A974HRK5_XENLA</name>
<keyword evidence="1" id="KW-0812">Transmembrane</keyword>
<reference evidence="3" key="1">
    <citation type="journal article" date="2016" name="Nature">
        <title>Genome evolution in the allotetraploid frog Xenopus laevis.</title>
        <authorList>
            <person name="Session A.M."/>
            <person name="Uno Y."/>
            <person name="Kwon T."/>
            <person name="Chapman J.A."/>
            <person name="Toyoda A."/>
            <person name="Takahashi S."/>
            <person name="Fukui A."/>
            <person name="Hikosaka A."/>
            <person name="Suzuki A."/>
            <person name="Kondo M."/>
            <person name="van Heeringen S.J."/>
            <person name="Quigley I."/>
            <person name="Heinz S."/>
            <person name="Ogino H."/>
            <person name="Ochi H."/>
            <person name="Hellsten U."/>
            <person name="Lyons J.B."/>
            <person name="Simakov O."/>
            <person name="Putnam N."/>
            <person name="Stites J."/>
            <person name="Kuroki Y."/>
            <person name="Tanaka T."/>
            <person name="Michiue T."/>
            <person name="Watanabe M."/>
            <person name="Bogdanovic O."/>
            <person name="Lister R."/>
            <person name="Georgiou G."/>
            <person name="Paranjpe S.S."/>
            <person name="van Kruijsbergen I."/>
            <person name="Shu S."/>
            <person name="Carlson J."/>
            <person name="Kinoshita T."/>
            <person name="Ohta Y."/>
            <person name="Mawaribuchi S."/>
            <person name="Jenkins J."/>
            <person name="Grimwood J."/>
            <person name="Schmutz J."/>
            <person name="Mitros T."/>
            <person name="Mozaffari S.V."/>
            <person name="Suzuki Y."/>
            <person name="Haramoto Y."/>
            <person name="Yamamoto T.S."/>
            <person name="Takagi C."/>
            <person name="Heald R."/>
            <person name="Miller K."/>
            <person name="Haudenschild C."/>
            <person name="Kitzman J."/>
            <person name="Nakayama T."/>
            <person name="Izutsu Y."/>
            <person name="Robert J."/>
            <person name="Fortriede J."/>
            <person name="Burns K."/>
            <person name="Lotay V."/>
            <person name="Karimi K."/>
            <person name="Yasuoka Y."/>
            <person name="Dichmann D.S."/>
            <person name="Flajnik M.F."/>
            <person name="Houston D.W."/>
            <person name="Shendure J."/>
            <person name="DuPasquier L."/>
            <person name="Vize P.D."/>
            <person name="Zorn A.M."/>
            <person name="Ito M."/>
            <person name="Marcotte E.M."/>
            <person name="Wallingford J.B."/>
            <person name="Ito Y."/>
            <person name="Asashima M."/>
            <person name="Ueno N."/>
            <person name="Matsuda Y."/>
            <person name="Veenstra G.J."/>
            <person name="Fujiyama A."/>
            <person name="Harland R.M."/>
            <person name="Taira M."/>
            <person name="Rokhsar D.S."/>
        </authorList>
    </citation>
    <scope>NUCLEOTIDE SEQUENCE [LARGE SCALE GENOMIC DNA]</scope>
    <source>
        <strain evidence="3">J</strain>
    </source>
</reference>
<accession>A0A974HRK5</accession>
<dbReference type="EMBL" id="CM004471">
    <property type="protein sequence ID" value="OCT87649.1"/>
    <property type="molecule type" value="Genomic_DNA"/>
</dbReference>
<evidence type="ECO:0000313" key="3">
    <source>
        <dbReference type="Proteomes" id="UP000694892"/>
    </source>
</evidence>
<evidence type="ECO:0000256" key="1">
    <source>
        <dbReference type="SAM" id="Phobius"/>
    </source>
</evidence>
<organism evidence="2 3">
    <name type="scientific">Xenopus laevis</name>
    <name type="common">African clawed frog</name>
    <dbReference type="NCBI Taxonomy" id="8355"/>
    <lineage>
        <taxon>Eukaryota</taxon>
        <taxon>Metazoa</taxon>
        <taxon>Chordata</taxon>
        <taxon>Craniata</taxon>
        <taxon>Vertebrata</taxon>
        <taxon>Euteleostomi</taxon>
        <taxon>Amphibia</taxon>
        <taxon>Batrachia</taxon>
        <taxon>Anura</taxon>
        <taxon>Pipoidea</taxon>
        <taxon>Pipidae</taxon>
        <taxon>Xenopodinae</taxon>
        <taxon>Xenopus</taxon>
        <taxon>Xenopus</taxon>
    </lineage>
</organism>
<keyword evidence="1" id="KW-1133">Transmembrane helix</keyword>